<evidence type="ECO:0000313" key="1">
    <source>
        <dbReference type="EMBL" id="MFD0886589.1"/>
    </source>
</evidence>
<dbReference type="Proteomes" id="UP001597024">
    <property type="component" value="Unassembled WGS sequence"/>
</dbReference>
<name>A0ABW3DTR4_9ACTN</name>
<gene>
    <name evidence="1" type="ORF">ACFQ08_18745</name>
</gene>
<keyword evidence="2" id="KW-1185">Reference proteome</keyword>
<comment type="caution">
    <text evidence="1">The sequence shown here is derived from an EMBL/GenBank/DDBJ whole genome shotgun (WGS) entry which is preliminary data.</text>
</comment>
<proteinExistence type="predicted"/>
<dbReference type="EMBL" id="JBHTHX010000654">
    <property type="protein sequence ID" value="MFD0886589.1"/>
    <property type="molecule type" value="Genomic_DNA"/>
</dbReference>
<protein>
    <submittedName>
        <fullName evidence="1">Uncharacterized protein</fullName>
    </submittedName>
</protein>
<evidence type="ECO:0000313" key="2">
    <source>
        <dbReference type="Proteomes" id="UP001597024"/>
    </source>
</evidence>
<reference evidence="2" key="1">
    <citation type="journal article" date="2019" name="Int. J. Syst. Evol. Microbiol.">
        <title>The Global Catalogue of Microorganisms (GCM) 10K type strain sequencing project: providing services to taxonomists for standard genome sequencing and annotation.</title>
        <authorList>
            <consortium name="The Broad Institute Genomics Platform"/>
            <consortium name="The Broad Institute Genome Sequencing Center for Infectious Disease"/>
            <person name="Wu L."/>
            <person name="Ma J."/>
        </authorList>
    </citation>
    <scope>NUCLEOTIDE SEQUENCE [LARGE SCALE GENOMIC DNA]</scope>
    <source>
        <strain evidence="2">CCUG 62974</strain>
    </source>
</reference>
<organism evidence="1 2">
    <name type="scientific">Streptosporangium algeriense</name>
    <dbReference type="NCBI Taxonomy" id="1682748"/>
    <lineage>
        <taxon>Bacteria</taxon>
        <taxon>Bacillati</taxon>
        <taxon>Actinomycetota</taxon>
        <taxon>Actinomycetes</taxon>
        <taxon>Streptosporangiales</taxon>
        <taxon>Streptosporangiaceae</taxon>
        <taxon>Streptosporangium</taxon>
    </lineage>
</organism>
<accession>A0ABW3DTR4</accession>
<sequence>MARVLGRYVGTWSIWRSDTGRWYATRLTRALTRDQLDANLSMTVHADDAEALDELLTEQERLASAAPA</sequence>